<sequence length="70" mass="8356">MTSLRLFGLKRKLFILCSFEGFFDPDCYREHSRAMEGKEDEKWVQKGNFLANCKSLNEFNNKKLYLLNKN</sequence>
<evidence type="ECO:0000313" key="2">
    <source>
        <dbReference type="Proteomes" id="UP000233435"/>
    </source>
</evidence>
<dbReference type="Proteomes" id="UP000233435">
    <property type="component" value="Unassembled WGS sequence"/>
</dbReference>
<proteinExistence type="predicted"/>
<comment type="caution">
    <text evidence="1">The sequence shown here is derived from an EMBL/GenBank/DDBJ whole genome shotgun (WGS) entry which is preliminary data.</text>
</comment>
<accession>A0A2N3HIT1</accession>
<dbReference type="EMBL" id="PJEO01000041">
    <property type="protein sequence ID" value="PKQ44794.1"/>
    <property type="molecule type" value="Genomic_DNA"/>
</dbReference>
<name>A0A2N3HIT1_9FLAO</name>
<gene>
    <name evidence="1" type="ORF">CSW08_11315</name>
</gene>
<organism evidence="1 2">
    <name type="scientific">Confluentibacter flavum</name>
    <dbReference type="NCBI Taxonomy" id="1909700"/>
    <lineage>
        <taxon>Bacteria</taxon>
        <taxon>Pseudomonadati</taxon>
        <taxon>Bacteroidota</taxon>
        <taxon>Flavobacteriia</taxon>
        <taxon>Flavobacteriales</taxon>
        <taxon>Flavobacteriaceae</taxon>
        <taxon>Confluentibacter</taxon>
    </lineage>
</organism>
<evidence type="ECO:0000313" key="1">
    <source>
        <dbReference type="EMBL" id="PKQ44794.1"/>
    </source>
</evidence>
<protein>
    <submittedName>
        <fullName evidence="1">Uncharacterized protein</fullName>
    </submittedName>
</protein>
<reference evidence="1 2" key="1">
    <citation type="submission" date="2017-12" db="EMBL/GenBank/DDBJ databases">
        <title>Confluentibacter flavum sp. nov., isolated from the saline lake.</title>
        <authorList>
            <person name="Yu L."/>
        </authorList>
    </citation>
    <scope>NUCLEOTIDE SEQUENCE [LARGE SCALE GENOMIC DNA]</scope>
    <source>
        <strain evidence="1 2">3B</strain>
    </source>
</reference>
<dbReference type="AlphaFoldDB" id="A0A2N3HIT1"/>
<keyword evidence="2" id="KW-1185">Reference proteome</keyword>